<keyword evidence="1 5" id="KW-0820">tRNA-binding</keyword>
<keyword evidence="3 5" id="KW-0694">RNA-binding</keyword>
<evidence type="ECO:0000313" key="8">
    <source>
        <dbReference type="Proteomes" id="UP000266301"/>
    </source>
</evidence>
<dbReference type="Gene3D" id="1.10.8.50">
    <property type="match status" value="1"/>
</dbReference>
<feature type="coiled-coil region" evidence="5">
    <location>
        <begin position="390"/>
        <end position="424"/>
    </location>
</feature>
<evidence type="ECO:0000259" key="6">
    <source>
        <dbReference type="Pfam" id="PF05670"/>
    </source>
</evidence>
<sequence length="579" mass="67660">MSLDGIFLYTLIDELKKYLLNGKVEKVNQPEKDEIVLSIKNSRKTYKLLISASPVYPKIHITNAIKSNPITPPMFCMVLRKYINSSKLINIRQLDTDRIIFLDFKSTDELGFNSIYTLVIEIMGRHSNITLVRSRDNMIMDSIKHIGLEINTVRCIYPNIPYILPPKSLKLNPFDYTFHDLTNFLNDNEIKYDKKFFSSTFTGISTLFSNELFYRFTKNNNEFTFNNIKYINNFFISIMSDIKSNNFYFSSYFDGNIAKDFYCQQMTQFKNLEEKIYSSPSKLIEEFYYKKDKNDRLKNKSSDLQKLLNVNLDRCNKKVKILKNNLTECLSKDKYMLYGNLLTSNIYSMKKGDSAITVQNYYDENLPSVEIKLNNSKTPSENIQAYFKKYNKMKKTEEAAKSQLEITKNEIEYLESVITNLRNADDYESIEEIKKELMSTGYIRFKKNIHSKKTKPLKPLKFISSDGIDIYVGKNNFQNDYLTLKFADKRDIWMHTKNIPGSHVIVKNFKDVPDRTLEEAAKLAAYYSKSKESSKVPVDYTQAKNVHKPNGAKPGMVIYYTNKTIYVDPEKPKIEEILK</sequence>
<organism evidence="7 8">
    <name type="scientific">Clostridium fermenticellae</name>
    <dbReference type="NCBI Taxonomy" id="2068654"/>
    <lineage>
        <taxon>Bacteria</taxon>
        <taxon>Bacillati</taxon>
        <taxon>Bacillota</taxon>
        <taxon>Clostridia</taxon>
        <taxon>Eubacteriales</taxon>
        <taxon>Clostridiaceae</taxon>
        <taxon>Clostridium</taxon>
    </lineage>
</organism>
<evidence type="ECO:0000256" key="4">
    <source>
        <dbReference type="ARBA" id="ARBA00022917"/>
    </source>
</evidence>
<dbReference type="GO" id="GO:0043023">
    <property type="term" value="F:ribosomal large subunit binding"/>
    <property type="evidence" value="ECO:0007669"/>
    <property type="project" value="UniProtKB-UniRule"/>
</dbReference>
<dbReference type="HAMAP" id="MF_00844_B">
    <property type="entry name" value="RqcH_B"/>
    <property type="match status" value="1"/>
</dbReference>
<gene>
    <name evidence="5" type="primary">rqcH</name>
    <name evidence="7" type="ORF">D4Z93_08780</name>
</gene>
<name>A0A386H4F8_9CLOT</name>
<dbReference type="PANTHER" id="PTHR15239">
    <property type="entry name" value="NUCLEAR EXPORT MEDIATOR FACTOR NEMF"/>
    <property type="match status" value="1"/>
</dbReference>
<keyword evidence="4 5" id="KW-0648">Protein biosynthesis</keyword>
<evidence type="ECO:0000256" key="3">
    <source>
        <dbReference type="ARBA" id="ARBA00022884"/>
    </source>
</evidence>
<dbReference type="PANTHER" id="PTHR15239:SF6">
    <property type="entry name" value="RIBOSOME QUALITY CONTROL COMPLEX SUBUNIT NEMF"/>
    <property type="match status" value="1"/>
</dbReference>
<dbReference type="InterPro" id="IPR051608">
    <property type="entry name" value="RQC_Subunit_NEMF"/>
</dbReference>
<evidence type="ECO:0000256" key="5">
    <source>
        <dbReference type="HAMAP-Rule" id="MF_00844"/>
    </source>
</evidence>
<dbReference type="Proteomes" id="UP000266301">
    <property type="component" value="Chromosome"/>
</dbReference>
<evidence type="ECO:0000256" key="2">
    <source>
        <dbReference type="ARBA" id="ARBA00022730"/>
    </source>
</evidence>
<dbReference type="GO" id="GO:0019843">
    <property type="term" value="F:rRNA binding"/>
    <property type="evidence" value="ECO:0007669"/>
    <property type="project" value="UniProtKB-UniRule"/>
</dbReference>
<dbReference type="KEGG" id="cfer:D4Z93_08780"/>
<protein>
    <recommendedName>
        <fullName evidence="5">Rqc2 homolog RqcH</fullName>
        <shortName evidence="5">RqcH</shortName>
    </recommendedName>
</protein>
<dbReference type="InterPro" id="IPR008532">
    <property type="entry name" value="NFACT_RNA-bd"/>
</dbReference>
<keyword evidence="2 5" id="KW-0699">rRNA-binding</keyword>
<comment type="subunit">
    <text evidence="5">Associates with stalled 50S ribosomal subunits. Binds to RqcP.</text>
</comment>
<dbReference type="Gene3D" id="2.30.310.10">
    <property type="entry name" value="ibrinogen binding protein from staphylococcus aureus domain"/>
    <property type="match status" value="1"/>
</dbReference>
<comment type="function">
    <text evidence="5">Key component of the ribosome quality control system (RQC), a ribosome-associated complex that mediates the extraction of incompletely synthesized nascent chains from stalled ribosomes and their subsequent degradation. RqcH recruits Ala-charged tRNA, and with RqcP directs the elongation of stalled nascent chains on 50S ribosomal subunits, leading to non-templated C-terminal alanine extensions (Ala tail). The Ala tail promotes nascent chain degradation. May add between 1 and at least 8 Ala residues. Binds to stalled 50S ribosomal subunits.</text>
</comment>
<dbReference type="OrthoDB" id="9766163at2"/>
<dbReference type="Pfam" id="PF05670">
    <property type="entry name" value="NFACT-R_1"/>
    <property type="match status" value="1"/>
</dbReference>
<dbReference type="Pfam" id="PF05833">
    <property type="entry name" value="NFACT_N"/>
    <property type="match status" value="1"/>
</dbReference>
<accession>A0A386H4F8</accession>
<dbReference type="InterPro" id="IPR043682">
    <property type="entry name" value="RqcH_bacterial"/>
</dbReference>
<dbReference type="GO" id="GO:1990112">
    <property type="term" value="C:RQC complex"/>
    <property type="evidence" value="ECO:0007669"/>
    <property type="project" value="TreeGrafter"/>
</dbReference>
<reference evidence="7 8" key="1">
    <citation type="journal article" date="2019" name="Int. J. Syst. Evol. Microbiol.">
        <title>Clostridium fermenticellae sp. nov., isolated from the mud in a fermentation cellar for the production of the Chinese liquor, baijiu.</title>
        <authorList>
            <person name="Xu P.X."/>
            <person name="Chai L.J."/>
            <person name="Qiu T."/>
            <person name="Zhang X.J."/>
            <person name="Lu Z.M."/>
            <person name="Xiao C."/>
            <person name="Wang S.T."/>
            <person name="Shen C.H."/>
            <person name="Shi J.S."/>
            <person name="Xu Z.H."/>
        </authorList>
    </citation>
    <scope>NUCLEOTIDE SEQUENCE [LARGE SCALE GENOMIC DNA]</scope>
    <source>
        <strain evidence="7 8">JN500901</strain>
    </source>
</reference>
<dbReference type="GO" id="GO:0072344">
    <property type="term" value="P:rescue of stalled ribosome"/>
    <property type="evidence" value="ECO:0007669"/>
    <property type="project" value="UniProtKB-UniRule"/>
</dbReference>
<keyword evidence="8" id="KW-1185">Reference proteome</keyword>
<evidence type="ECO:0000313" key="7">
    <source>
        <dbReference type="EMBL" id="AYD40617.1"/>
    </source>
</evidence>
<dbReference type="EMBL" id="CP032416">
    <property type="protein sequence ID" value="AYD40617.1"/>
    <property type="molecule type" value="Genomic_DNA"/>
</dbReference>
<feature type="domain" description="NFACT RNA-binding" evidence="6">
    <location>
        <begin position="460"/>
        <end position="555"/>
    </location>
</feature>
<dbReference type="RefSeq" id="WP_119972648.1">
    <property type="nucleotide sequence ID" value="NZ_CP032416.1"/>
</dbReference>
<dbReference type="AlphaFoldDB" id="A0A386H4F8"/>
<dbReference type="GO" id="GO:0000049">
    <property type="term" value="F:tRNA binding"/>
    <property type="evidence" value="ECO:0007669"/>
    <property type="project" value="UniProtKB-UniRule"/>
</dbReference>
<keyword evidence="5" id="KW-0175">Coiled coil</keyword>
<dbReference type="FunFam" id="2.30.310.10:FF:000004">
    <property type="entry name" value="Fibronectin-binding protein A"/>
    <property type="match status" value="1"/>
</dbReference>
<comment type="similarity">
    <text evidence="5">Belongs to the NEMF family.</text>
</comment>
<proteinExistence type="inferred from homology"/>
<evidence type="ECO:0000256" key="1">
    <source>
        <dbReference type="ARBA" id="ARBA00022555"/>
    </source>
</evidence>